<evidence type="ECO:0000313" key="2">
    <source>
        <dbReference type="Proteomes" id="UP000255024"/>
    </source>
</evidence>
<name>A0A378RP60_MYROD</name>
<gene>
    <name evidence="1" type="ORF">NCTC11179_01690</name>
</gene>
<dbReference type="AlphaFoldDB" id="A0A378RP60"/>
<sequence length="189" mass="22404">MRALLLTILFLCNIQLLLGKSESDKYRFAKQTFKSQNYKLHDYVRFNGEISKLKNGTYKFDEKYLTLQLDNPQYENIFKLGIFNPDIVFGKETSKKTQAELDTLTQKQKVFYNLIRNDSLVICCVKELKELNPNPQTKRFVFWLFRMGMANPTAYYFELYNKNATKKTTIEEFIENARMTFFFIGTIII</sequence>
<accession>A0A378RP60</accession>
<dbReference type="EMBL" id="UGQL01000001">
    <property type="protein sequence ID" value="STZ28149.1"/>
    <property type="molecule type" value="Genomic_DNA"/>
</dbReference>
<evidence type="ECO:0000313" key="1">
    <source>
        <dbReference type="EMBL" id="STZ28149.1"/>
    </source>
</evidence>
<organism evidence="1 2">
    <name type="scientific">Myroides odoratus</name>
    <name type="common">Flavobacterium odoratum</name>
    <dbReference type="NCBI Taxonomy" id="256"/>
    <lineage>
        <taxon>Bacteria</taxon>
        <taxon>Pseudomonadati</taxon>
        <taxon>Bacteroidota</taxon>
        <taxon>Flavobacteriia</taxon>
        <taxon>Flavobacteriales</taxon>
        <taxon>Flavobacteriaceae</taxon>
        <taxon>Myroides</taxon>
    </lineage>
</organism>
<proteinExistence type="predicted"/>
<dbReference type="Proteomes" id="UP000255024">
    <property type="component" value="Unassembled WGS sequence"/>
</dbReference>
<reference evidence="1 2" key="1">
    <citation type="submission" date="2018-06" db="EMBL/GenBank/DDBJ databases">
        <authorList>
            <consortium name="Pathogen Informatics"/>
            <person name="Doyle S."/>
        </authorList>
    </citation>
    <scope>NUCLEOTIDE SEQUENCE [LARGE SCALE GENOMIC DNA]</scope>
    <source>
        <strain evidence="1 2">NCTC11179</strain>
    </source>
</reference>
<dbReference type="RefSeq" id="WP_115091015.1">
    <property type="nucleotide sequence ID" value="NZ_CP068107.1"/>
</dbReference>
<protein>
    <submittedName>
        <fullName evidence="1">Uncharacterized protein</fullName>
    </submittedName>
</protein>
<keyword evidence="2" id="KW-1185">Reference proteome</keyword>